<keyword evidence="2" id="KW-1133">Transmembrane helix</keyword>
<dbReference type="OrthoDB" id="6217028at2759"/>
<gene>
    <name evidence="5" type="primary">LOC111104735</name>
</gene>
<reference evidence="5" key="1">
    <citation type="submission" date="2025-08" db="UniProtKB">
        <authorList>
            <consortium name="RefSeq"/>
        </authorList>
    </citation>
    <scope>IDENTIFICATION</scope>
    <source>
        <tissue evidence="5">Whole sample</tissue>
    </source>
</reference>
<feature type="transmembrane region" description="Helical" evidence="2">
    <location>
        <begin position="239"/>
        <end position="259"/>
    </location>
</feature>
<keyword evidence="2" id="KW-0472">Membrane</keyword>
<keyword evidence="3" id="KW-0732">Signal</keyword>
<feature type="region of interest" description="Disordered" evidence="1">
    <location>
        <begin position="267"/>
        <end position="303"/>
    </location>
</feature>
<keyword evidence="4" id="KW-1185">Reference proteome</keyword>
<organism evidence="4 5">
    <name type="scientific">Crassostrea virginica</name>
    <name type="common">Eastern oyster</name>
    <dbReference type="NCBI Taxonomy" id="6565"/>
    <lineage>
        <taxon>Eukaryota</taxon>
        <taxon>Metazoa</taxon>
        <taxon>Spiralia</taxon>
        <taxon>Lophotrochozoa</taxon>
        <taxon>Mollusca</taxon>
        <taxon>Bivalvia</taxon>
        <taxon>Autobranchia</taxon>
        <taxon>Pteriomorphia</taxon>
        <taxon>Ostreida</taxon>
        <taxon>Ostreoidea</taxon>
        <taxon>Ostreidae</taxon>
        <taxon>Crassostrea</taxon>
    </lineage>
</organism>
<sequence length="406" mass="45270">MDVVLLFVALWIVTVVSARTRLKIDVSNCDGPQKTVIDDGRFTQTITSHCGCTITSNFTGVLTIRNDNPWCPAFYVFDDKGRFNETICDHKRAHFFKQVNQNDEIKLVLISKTSSQSGNPDNIVEIYADRAGSGFFSITCGSTSESITKTTRPTFVTGTNEAFNKGTRKALPTRSAINKVTSVAEPDTNFNDSKPEFPSYNKGTRKALPTRSAINNLTSVTEPDKYGPYLNASKSEFSYMYAVVAGCIVVVAIIIYVFICKRRKNRAQNTSKEEGKEDRTYNNATNGIERPENGESSKQQQQLPDNPLYHSYLVNEDCGYSTCGNESFISTEQLPYNPLYHSYQANGGKVDSKYDKDEARTLLLQDSNAVYAQPNKLARASIVNHNDSNESQIENVYAQVNKTNET</sequence>
<keyword evidence="2" id="KW-0812">Transmembrane</keyword>
<accession>A0A8B8ATN4</accession>
<evidence type="ECO:0000256" key="3">
    <source>
        <dbReference type="SAM" id="SignalP"/>
    </source>
</evidence>
<evidence type="ECO:0000256" key="2">
    <source>
        <dbReference type="SAM" id="Phobius"/>
    </source>
</evidence>
<feature type="signal peptide" evidence="3">
    <location>
        <begin position="1"/>
        <end position="18"/>
    </location>
</feature>
<proteinExistence type="predicted"/>
<protein>
    <submittedName>
        <fullName evidence="5">Uncharacterized protein LOC111104735</fullName>
    </submittedName>
</protein>
<feature type="compositionally biased region" description="Basic and acidic residues" evidence="1">
    <location>
        <begin position="271"/>
        <end position="280"/>
    </location>
</feature>
<evidence type="ECO:0000256" key="1">
    <source>
        <dbReference type="SAM" id="MobiDB-lite"/>
    </source>
</evidence>
<evidence type="ECO:0000313" key="4">
    <source>
        <dbReference type="Proteomes" id="UP000694844"/>
    </source>
</evidence>
<dbReference type="AlphaFoldDB" id="A0A8B8ATN4"/>
<dbReference type="KEGG" id="cvn:111104735"/>
<dbReference type="GeneID" id="111104735"/>
<dbReference type="Proteomes" id="UP000694844">
    <property type="component" value="Chromosome 7"/>
</dbReference>
<feature type="chain" id="PRO_5034078332" evidence="3">
    <location>
        <begin position="19"/>
        <end position="406"/>
    </location>
</feature>
<evidence type="ECO:0000313" key="5">
    <source>
        <dbReference type="RefSeq" id="XP_022294545.1"/>
    </source>
</evidence>
<name>A0A8B8ATN4_CRAVI</name>
<dbReference type="RefSeq" id="XP_022294545.1">
    <property type="nucleotide sequence ID" value="XM_022438837.1"/>
</dbReference>